<proteinExistence type="predicted"/>
<dbReference type="InterPro" id="IPR018656">
    <property type="entry name" value="DUF2087"/>
</dbReference>
<evidence type="ECO:0000259" key="1">
    <source>
        <dbReference type="Pfam" id="PF09860"/>
    </source>
</evidence>
<reference evidence="2 3" key="1">
    <citation type="submission" date="2020-02" db="EMBL/GenBank/DDBJ databases">
        <authorList>
            <person name="Dziuba M."/>
            <person name="Kuznetsov B."/>
            <person name="Mardanov A."/>
            <person name="Ravin N."/>
            <person name="Grouzdev D."/>
        </authorList>
    </citation>
    <scope>NUCLEOTIDE SEQUENCE [LARGE SCALE GENOMIC DNA]</scope>
    <source>
        <strain evidence="2 3">SpK</strain>
    </source>
</reference>
<comment type="caution">
    <text evidence="2">The sequence shown here is derived from an EMBL/GenBank/DDBJ whole genome shotgun (WGS) entry which is preliminary data.</text>
</comment>
<dbReference type="Proteomes" id="UP000480684">
    <property type="component" value="Unassembled WGS sequence"/>
</dbReference>
<dbReference type="AlphaFoldDB" id="A0A7C9QTL9"/>
<protein>
    <submittedName>
        <fullName evidence="2">DUF2087 domain-containing protein</fullName>
    </submittedName>
</protein>
<name>A0A7C9QTL9_9PROT</name>
<dbReference type="Pfam" id="PF09860">
    <property type="entry name" value="DUF2087"/>
    <property type="match status" value="1"/>
</dbReference>
<feature type="domain" description="DUF2087" evidence="1">
    <location>
        <begin position="89"/>
        <end position="159"/>
    </location>
</feature>
<evidence type="ECO:0000313" key="3">
    <source>
        <dbReference type="Proteomes" id="UP000480684"/>
    </source>
</evidence>
<dbReference type="RefSeq" id="WP_163677937.1">
    <property type="nucleotide sequence ID" value="NZ_JAAIYP010000035.1"/>
</dbReference>
<sequence>MSRTHLPYHAEDISALARTLKGELARLDHQPGHVELLNILARGAGWRNFQHFRAQDAARAALEQPTEPAPPPDYLRVRRTLRHFDDKGRMVRWPGKHTERQLCLWVLWSRLPARHTMTEKQVNEALAAQHLFGDHALLRRELVDGGWLKRTRDGAVYQRQERRPSADALALIAALP</sequence>
<gene>
    <name evidence="2" type="ORF">G4223_08770</name>
</gene>
<evidence type="ECO:0000313" key="2">
    <source>
        <dbReference type="EMBL" id="NFV80202.1"/>
    </source>
</evidence>
<organism evidence="2 3">
    <name type="scientific">Magnetospirillum aberrantis SpK</name>
    <dbReference type="NCBI Taxonomy" id="908842"/>
    <lineage>
        <taxon>Bacteria</taxon>
        <taxon>Pseudomonadati</taxon>
        <taxon>Pseudomonadota</taxon>
        <taxon>Alphaproteobacteria</taxon>
        <taxon>Rhodospirillales</taxon>
        <taxon>Rhodospirillaceae</taxon>
        <taxon>Magnetospirillum</taxon>
    </lineage>
</organism>
<dbReference type="EMBL" id="JAAIYP010000035">
    <property type="protein sequence ID" value="NFV80202.1"/>
    <property type="molecule type" value="Genomic_DNA"/>
</dbReference>
<keyword evidence="3" id="KW-1185">Reference proteome</keyword>
<accession>A0A7C9QTL9</accession>